<keyword evidence="5" id="KW-1185">Reference proteome</keyword>
<proteinExistence type="predicted"/>
<evidence type="ECO:0000313" key="6">
    <source>
        <dbReference type="Proteomes" id="UP000574390"/>
    </source>
</evidence>
<dbReference type="Proteomes" id="UP000574390">
    <property type="component" value="Unassembled WGS sequence"/>
</dbReference>
<dbReference type="EMBL" id="JABANO010028853">
    <property type="protein sequence ID" value="KAF4714512.1"/>
    <property type="molecule type" value="Genomic_DNA"/>
</dbReference>
<comment type="caution">
    <text evidence="3">The sequence shown here is derived from an EMBL/GenBank/DDBJ whole genome shotgun (WGS) entry which is preliminary data.</text>
</comment>
<dbReference type="Proteomes" id="UP000553632">
    <property type="component" value="Unassembled WGS sequence"/>
</dbReference>
<dbReference type="AlphaFoldDB" id="A0A7J6TN95"/>
<protein>
    <submittedName>
        <fullName evidence="3">Uncharacterized protein</fullName>
    </submittedName>
</protein>
<dbReference type="Proteomes" id="UP000541610">
    <property type="component" value="Unassembled WGS sequence"/>
</dbReference>
<evidence type="ECO:0000313" key="5">
    <source>
        <dbReference type="Proteomes" id="UP000553632"/>
    </source>
</evidence>
<gene>
    <name evidence="1" type="ORF">FOZ60_010826</name>
    <name evidence="3" type="ORF">FOZ62_017690</name>
    <name evidence="2" type="ORF">FOZ63_015781</name>
</gene>
<accession>A0A7J6TN95</accession>
<evidence type="ECO:0000313" key="1">
    <source>
        <dbReference type="EMBL" id="KAF4682213.1"/>
    </source>
</evidence>
<evidence type="ECO:0000313" key="2">
    <source>
        <dbReference type="EMBL" id="KAF4714512.1"/>
    </source>
</evidence>
<name>A0A7J6TN95_PEROL</name>
<dbReference type="EMBL" id="JABANM010005940">
    <property type="protein sequence ID" value="KAF4746743.1"/>
    <property type="molecule type" value="Genomic_DNA"/>
</dbReference>
<evidence type="ECO:0000313" key="3">
    <source>
        <dbReference type="EMBL" id="KAF4746743.1"/>
    </source>
</evidence>
<sequence length="116" mass="13056">MTLDVIYSEGDTCHSVRLEMRSMGASILSEERCRSRIQLNETPSVFGGGVLMVCFGLTCTLFDSRLRKISSDITLPGNPNCLRLIVDGHGCFNFVIRGQVEGQTRYRMLRAFLYLN</sequence>
<reference evidence="4 5" key="1">
    <citation type="submission" date="2020-04" db="EMBL/GenBank/DDBJ databases">
        <title>Perkinsus olseni comparative genomics.</title>
        <authorList>
            <person name="Bogema D.R."/>
        </authorList>
    </citation>
    <scope>NUCLEOTIDE SEQUENCE [LARGE SCALE GENOMIC DNA]</scope>
    <source>
        <strain evidence="1">00978-12</strain>
        <strain evidence="3">ATCC PRA-205</strain>
        <strain evidence="2 5">ATCC PRA-207</strain>
    </source>
</reference>
<evidence type="ECO:0000313" key="4">
    <source>
        <dbReference type="Proteomes" id="UP000541610"/>
    </source>
</evidence>
<dbReference type="EMBL" id="JABANP010000449">
    <property type="protein sequence ID" value="KAF4682213.1"/>
    <property type="molecule type" value="Genomic_DNA"/>
</dbReference>
<organism evidence="3 6">
    <name type="scientific">Perkinsus olseni</name>
    <name type="common">Perkinsus atlanticus</name>
    <dbReference type="NCBI Taxonomy" id="32597"/>
    <lineage>
        <taxon>Eukaryota</taxon>
        <taxon>Sar</taxon>
        <taxon>Alveolata</taxon>
        <taxon>Perkinsozoa</taxon>
        <taxon>Perkinsea</taxon>
        <taxon>Perkinsida</taxon>
        <taxon>Perkinsidae</taxon>
        <taxon>Perkinsus</taxon>
    </lineage>
</organism>